<protein>
    <submittedName>
        <fullName evidence="1">DUF2490 domain-containing protein</fullName>
    </submittedName>
</protein>
<dbReference type="EMBL" id="QCZH01000015">
    <property type="protein sequence ID" value="PWA08185.1"/>
    <property type="molecule type" value="Genomic_DNA"/>
</dbReference>
<gene>
    <name evidence="1" type="ORF">DB891_12335</name>
</gene>
<dbReference type="Pfam" id="PF10677">
    <property type="entry name" value="DUF2490"/>
    <property type="match status" value="1"/>
</dbReference>
<comment type="caution">
    <text evidence="1">The sequence shown here is derived from an EMBL/GenBank/DDBJ whole genome shotgun (WGS) entry which is preliminary data.</text>
</comment>
<organism evidence="1 2">
    <name type="scientific">Flavobacterium laiguense</name>
    <dbReference type="NCBI Taxonomy" id="2169409"/>
    <lineage>
        <taxon>Bacteria</taxon>
        <taxon>Pseudomonadati</taxon>
        <taxon>Bacteroidota</taxon>
        <taxon>Flavobacteriia</taxon>
        <taxon>Flavobacteriales</taxon>
        <taxon>Flavobacteriaceae</taxon>
        <taxon>Flavobacterium</taxon>
    </lineage>
</organism>
<evidence type="ECO:0000313" key="1">
    <source>
        <dbReference type="EMBL" id="PWA08185.1"/>
    </source>
</evidence>
<dbReference type="InterPro" id="IPR019619">
    <property type="entry name" value="DUF2490"/>
</dbReference>
<dbReference type="Proteomes" id="UP000245618">
    <property type="component" value="Unassembled WGS sequence"/>
</dbReference>
<dbReference type="AlphaFoldDB" id="A0A2U1JT56"/>
<reference evidence="1 2" key="1">
    <citation type="submission" date="2018-04" db="EMBL/GenBank/DDBJ databases">
        <title>Flavobacterium sp. nov., isolated from glacier ice.</title>
        <authorList>
            <person name="Liu Q."/>
            <person name="Xin Y.-H."/>
        </authorList>
    </citation>
    <scope>NUCLEOTIDE SEQUENCE [LARGE SCALE GENOMIC DNA]</scope>
    <source>
        <strain evidence="1 2">LB2P30</strain>
    </source>
</reference>
<dbReference type="RefSeq" id="WP_116763885.1">
    <property type="nucleotide sequence ID" value="NZ_QCZH01000015.1"/>
</dbReference>
<evidence type="ECO:0000313" key="2">
    <source>
        <dbReference type="Proteomes" id="UP000245618"/>
    </source>
</evidence>
<sequence length="221" mass="26303">MKIINLIVLSICFCNLSFSQKSETGSWLMYFGNQKMNPKWNWHNEVQVRNYNFIGDTNQLLLRTGIGYNLSEDNNNLLLGYGFINTQKYVPNSDQKTDSNEHRIYQQFITRQSFGRIFLQHRYRIEERFIPNDFQIRFRYFLGINIPFNKKKVETNALYLSAYNEIFINAESPLFDRNRLYEALGYVIHKNIKIEAGFMAQTLENSNRNQFQIAIFNNLPF</sequence>
<proteinExistence type="predicted"/>
<dbReference type="OrthoDB" id="1118734at2"/>
<name>A0A2U1JT56_9FLAO</name>
<keyword evidence="2" id="KW-1185">Reference proteome</keyword>
<accession>A0A2U1JT56</accession>